<name>A0A1D9QK22_SCLS1</name>
<dbReference type="Proteomes" id="UP000177798">
    <property type="component" value="Chromosome 14"/>
</dbReference>
<accession>A0A1D9QK22</accession>
<gene>
    <name evidence="1" type="ORF">sscle_14g100110</name>
</gene>
<proteinExistence type="predicted"/>
<dbReference type="VEuPathDB" id="FungiDB:sscle_14g100110"/>
<dbReference type="RefSeq" id="XP_001590100.1">
    <property type="nucleotide sequence ID" value="XM_001590050.1"/>
</dbReference>
<dbReference type="KEGG" id="ssl:SS1G_08864"/>
<organism evidence="1 2">
    <name type="scientific">Sclerotinia sclerotiorum (strain ATCC 18683 / 1980 / Ss-1)</name>
    <name type="common">White mold</name>
    <name type="synonym">Whetzelinia sclerotiorum</name>
    <dbReference type="NCBI Taxonomy" id="665079"/>
    <lineage>
        <taxon>Eukaryota</taxon>
        <taxon>Fungi</taxon>
        <taxon>Dikarya</taxon>
        <taxon>Ascomycota</taxon>
        <taxon>Pezizomycotina</taxon>
        <taxon>Leotiomycetes</taxon>
        <taxon>Helotiales</taxon>
        <taxon>Sclerotiniaceae</taxon>
        <taxon>Sclerotinia</taxon>
    </lineage>
</organism>
<evidence type="ECO:0000313" key="2">
    <source>
        <dbReference type="Proteomes" id="UP000177798"/>
    </source>
</evidence>
<dbReference type="AlphaFoldDB" id="A0A1D9QK22"/>
<dbReference type="EMBL" id="CP017827">
    <property type="protein sequence ID" value="APA15241.1"/>
    <property type="molecule type" value="Genomic_DNA"/>
</dbReference>
<evidence type="ECO:0000313" key="1">
    <source>
        <dbReference type="EMBL" id="APA15241.1"/>
    </source>
</evidence>
<protein>
    <submittedName>
        <fullName evidence="1">Uncharacterized protein</fullName>
    </submittedName>
</protein>
<reference evidence="2" key="1">
    <citation type="journal article" date="2017" name="Genome Biol. Evol.">
        <title>The complete genome sequence of the phytopathogenic fungus Sclerotinia sclerotiorum reveals insights into the genome architecture of broad host range pathogens.</title>
        <authorList>
            <person name="Derbyshire M."/>
            <person name="Denton-Giles M."/>
            <person name="Hegedus D."/>
            <person name="Seifbarghy S."/>
            <person name="Rollins J."/>
            <person name="van Kan J."/>
            <person name="Seidl M.F."/>
            <person name="Faino L."/>
            <person name="Mbengue M."/>
            <person name="Navaud O."/>
            <person name="Raffaele S."/>
            <person name="Hammond-Kosack K."/>
            <person name="Heard S."/>
            <person name="Oliver R."/>
        </authorList>
    </citation>
    <scope>NUCLEOTIDE SEQUENCE [LARGE SCALE GENOMIC DNA]</scope>
    <source>
        <strain evidence="2">ATCC 18683 / 1980 / Ss-1</strain>
    </source>
</reference>
<sequence length="82" mass="9043">MADLKAWNRMPSEVGLGEAEKVVLPIAGFRQQRLHGNVETFVAVINTRPVPMTPHPTGLGKQVHGYSGPPPDYGLRNNILWN</sequence>